<dbReference type="STRING" id="869210.Marky_2023"/>
<feature type="domain" description="FAD/NAD(P)-binding" evidence="4">
    <location>
        <begin position="57"/>
        <end position="158"/>
    </location>
</feature>
<gene>
    <name evidence="5" type="ordered locus">Marky_2023</name>
</gene>
<dbReference type="Pfam" id="PF07992">
    <property type="entry name" value="Pyr_redox_2"/>
    <property type="match status" value="1"/>
</dbReference>
<accession>F2NN12</accession>
<dbReference type="InterPro" id="IPR023753">
    <property type="entry name" value="FAD/NAD-binding_dom"/>
</dbReference>
<evidence type="ECO:0000259" key="4">
    <source>
        <dbReference type="Pfam" id="PF07992"/>
    </source>
</evidence>
<dbReference type="HOGENOM" id="CLU_068376_1_0_0"/>
<dbReference type="EMBL" id="CP002630">
    <property type="protein sequence ID" value="AEB12751.1"/>
    <property type="molecule type" value="Genomic_DNA"/>
</dbReference>
<sequence length="182" mass="19296">MIHDAIVVGGGPAGLSAALFLARAGLKVLVIDGEQSALREVPRVPNYPGLPEAPSGEALLERLRAHARSQGVEVVSGRVEGVRDEGGVFALTLRDGRIHKAEALLLATRDDPIVANLLGLKRNGLHVHTDFQGRTSYPRVYACGAVRGLVPDHAITGAGDGAWVAVNLVSDLRGEPYRDYPE</sequence>
<dbReference type="GO" id="GO:0016491">
    <property type="term" value="F:oxidoreductase activity"/>
    <property type="evidence" value="ECO:0007669"/>
    <property type="project" value="UniProtKB-KW"/>
</dbReference>
<dbReference type="RefSeq" id="WP_013704796.1">
    <property type="nucleotide sequence ID" value="NC_015387.1"/>
</dbReference>
<keyword evidence="6" id="KW-1185">Reference proteome</keyword>
<dbReference type="PRINTS" id="PR00368">
    <property type="entry name" value="FADPNR"/>
</dbReference>
<evidence type="ECO:0000313" key="5">
    <source>
        <dbReference type="EMBL" id="AEB12751.1"/>
    </source>
</evidence>
<dbReference type="Pfam" id="PF00890">
    <property type="entry name" value="FAD_binding_2"/>
    <property type="match status" value="1"/>
</dbReference>
<evidence type="ECO:0000313" key="6">
    <source>
        <dbReference type="Proteomes" id="UP000007030"/>
    </source>
</evidence>
<feature type="domain" description="FAD-dependent oxidoreductase 2 FAD-binding" evidence="3">
    <location>
        <begin position="4"/>
        <end position="36"/>
    </location>
</feature>
<dbReference type="Gene3D" id="3.50.50.60">
    <property type="entry name" value="FAD/NAD(P)-binding domain"/>
    <property type="match status" value="1"/>
</dbReference>
<dbReference type="eggNOG" id="COG0492">
    <property type="taxonomic scope" value="Bacteria"/>
</dbReference>
<keyword evidence="1" id="KW-0285">Flavoprotein</keyword>
<dbReference type="InterPro" id="IPR036188">
    <property type="entry name" value="FAD/NAD-bd_sf"/>
</dbReference>
<keyword evidence="2" id="KW-0560">Oxidoreductase</keyword>
<dbReference type="Proteomes" id="UP000007030">
    <property type="component" value="Chromosome"/>
</dbReference>
<organism evidence="5 6">
    <name type="scientific">Marinithermus hydrothermalis (strain DSM 14884 / JCM 11576 / T1)</name>
    <dbReference type="NCBI Taxonomy" id="869210"/>
    <lineage>
        <taxon>Bacteria</taxon>
        <taxon>Thermotogati</taxon>
        <taxon>Deinococcota</taxon>
        <taxon>Deinococci</taxon>
        <taxon>Thermales</taxon>
        <taxon>Thermaceae</taxon>
        <taxon>Marinithermus</taxon>
    </lineage>
</organism>
<dbReference type="AlphaFoldDB" id="F2NN12"/>
<protein>
    <submittedName>
        <fullName evidence="5">FAD-dependent pyridine nucleotide-disulfide oxidoreductase</fullName>
    </submittedName>
</protein>
<evidence type="ECO:0000259" key="3">
    <source>
        <dbReference type="Pfam" id="PF00890"/>
    </source>
</evidence>
<dbReference type="InterPro" id="IPR003953">
    <property type="entry name" value="FAD-dep_OxRdtase_2_FAD-bd"/>
</dbReference>
<dbReference type="KEGG" id="mhd:Marky_2023"/>
<reference evidence="5 6" key="1">
    <citation type="journal article" date="2012" name="Stand. Genomic Sci.">
        <title>Complete genome sequence of the aerobic, heterotroph Marinithermus hydrothermalis type strain (T1(T)) from a deep-sea hydrothermal vent chimney.</title>
        <authorList>
            <person name="Copeland A."/>
            <person name="Gu W."/>
            <person name="Yasawong M."/>
            <person name="Lapidus A."/>
            <person name="Lucas S."/>
            <person name="Deshpande S."/>
            <person name="Pagani I."/>
            <person name="Tapia R."/>
            <person name="Cheng J.F."/>
            <person name="Goodwin L.A."/>
            <person name="Pitluck S."/>
            <person name="Liolios K."/>
            <person name="Ivanova N."/>
            <person name="Mavromatis K."/>
            <person name="Mikhailova N."/>
            <person name="Pati A."/>
            <person name="Chen A."/>
            <person name="Palaniappan K."/>
            <person name="Land M."/>
            <person name="Pan C."/>
            <person name="Brambilla E.M."/>
            <person name="Rohde M."/>
            <person name="Tindall B.J."/>
            <person name="Sikorski J."/>
            <person name="Goker M."/>
            <person name="Detter J.C."/>
            <person name="Bristow J."/>
            <person name="Eisen J.A."/>
            <person name="Markowitz V."/>
            <person name="Hugenholtz P."/>
            <person name="Kyrpides N.C."/>
            <person name="Klenk H.P."/>
            <person name="Woyke T."/>
        </authorList>
    </citation>
    <scope>NUCLEOTIDE SEQUENCE [LARGE SCALE GENOMIC DNA]</scope>
    <source>
        <strain evidence="6">DSM 14884 / JCM 11576 / T1</strain>
    </source>
</reference>
<evidence type="ECO:0000256" key="1">
    <source>
        <dbReference type="ARBA" id="ARBA00022630"/>
    </source>
</evidence>
<dbReference type="SUPFAM" id="SSF51905">
    <property type="entry name" value="FAD/NAD(P)-binding domain"/>
    <property type="match status" value="1"/>
</dbReference>
<name>F2NN12_MARHT</name>
<dbReference type="PANTHER" id="PTHR48105">
    <property type="entry name" value="THIOREDOXIN REDUCTASE 1-RELATED-RELATED"/>
    <property type="match status" value="1"/>
</dbReference>
<proteinExistence type="predicted"/>
<evidence type="ECO:0000256" key="2">
    <source>
        <dbReference type="ARBA" id="ARBA00023002"/>
    </source>
</evidence>
<dbReference type="PRINTS" id="PR00469">
    <property type="entry name" value="PNDRDTASEII"/>
</dbReference>
<dbReference type="InterPro" id="IPR050097">
    <property type="entry name" value="Ferredoxin-NADP_redctase_2"/>
</dbReference>